<dbReference type="InParanoid" id="U5H9Q9"/>
<dbReference type="PANTHER" id="PTHR31679">
    <property type="entry name" value="PEROXISOMAL MEMBRANE PROTEIN PEX30-RELATED"/>
    <property type="match status" value="1"/>
</dbReference>
<dbReference type="HOGENOM" id="CLU_025142_0_0_1"/>
<feature type="region of interest" description="Disordered" evidence="5">
    <location>
        <begin position="568"/>
        <end position="638"/>
    </location>
</feature>
<dbReference type="InterPro" id="IPR006614">
    <property type="entry name" value="Peroxin/Ferlin"/>
</dbReference>
<dbReference type="GO" id="GO:0005778">
    <property type="term" value="C:peroxisomal membrane"/>
    <property type="evidence" value="ECO:0007669"/>
    <property type="project" value="UniProtKB-ARBA"/>
</dbReference>
<feature type="transmembrane region" description="Helical" evidence="6">
    <location>
        <begin position="57"/>
        <end position="76"/>
    </location>
</feature>
<feature type="region of interest" description="Disordered" evidence="5">
    <location>
        <begin position="1"/>
        <end position="33"/>
    </location>
</feature>
<keyword evidence="3 6" id="KW-1133">Transmembrane helix</keyword>
<evidence type="ECO:0000256" key="4">
    <source>
        <dbReference type="ARBA" id="ARBA00023136"/>
    </source>
</evidence>
<dbReference type="EnsemblFungi" id="MVLG_03948T0">
    <property type="protein sequence ID" value="MVLG_03948T0"/>
    <property type="gene ID" value="MVLG_03948"/>
</dbReference>
<dbReference type="AlphaFoldDB" id="U5H9Q9"/>
<feature type="compositionally biased region" description="Low complexity" evidence="5">
    <location>
        <begin position="568"/>
        <end position="586"/>
    </location>
</feature>
<dbReference type="SMART" id="SM00693">
    <property type="entry name" value="DysFN"/>
    <property type="match status" value="1"/>
</dbReference>
<dbReference type="PANTHER" id="PTHR31679:SF2">
    <property type="entry name" value="PEROXISOMAL MEMBRANE PROTEIN PEX30-RELATED"/>
    <property type="match status" value="1"/>
</dbReference>
<dbReference type="Proteomes" id="UP000017200">
    <property type="component" value="Unassembled WGS sequence"/>
</dbReference>
<keyword evidence="2 6" id="KW-0812">Transmembrane</keyword>
<evidence type="ECO:0000313" key="9">
    <source>
        <dbReference type="EMBL" id="KDE05714.1"/>
    </source>
</evidence>
<reference evidence="10" key="4">
    <citation type="submission" date="2015-06" db="UniProtKB">
        <authorList>
            <consortium name="EnsemblFungi"/>
        </authorList>
    </citation>
    <scope>IDENTIFICATION</scope>
</reference>
<dbReference type="Pfam" id="PF06398">
    <property type="entry name" value="Pex24p"/>
    <property type="match status" value="1"/>
</dbReference>
<reference evidence="11" key="1">
    <citation type="submission" date="2010-11" db="EMBL/GenBank/DDBJ databases">
        <title>The genome sequence of Microbotryum violaceum strain p1A1 Lamole.</title>
        <authorList>
            <person name="Cuomo C."/>
            <person name="Perlin M."/>
            <person name="Young S.K."/>
            <person name="Zeng Q."/>
            <person name="Gargeya S."/>
            <person name="Alvarado L."/>
            <person name="Berlin A."/>
            <person name="Chapman S.B."/>
            <person name="Chen Z."/>
            <person name="Freedman E."/>
            <person name="Gellesch M."/>
            <person name="Goldberg J."/>
            <person name="Griggs A."/>
            <person name="Gujja S."/>
            <person name="Heilman E."/>
            <person name="Heiman D."/>
            <person name="Howarth C."/>
            <person name="Mehta T."/>
            <person name="Neiman D."/>
            <person name="Pearson M."/>
            <person name="Roberts A."/>
            <person name="Saif S."/>
            <person name="Shea T."/>
            <person name="Shenoy N."/>
            <person name="Sisk P."/>
            <person name="Stolte C."/>
            <person name="Sykes S."/>
            <person name="White J."/>
            <person name="Yandava C."/>
            <person name="Haas B."/>
            <person name="Nusbaum C."/>
            <person name="Birren B."/>
        </authorList>
    </citation>
    <scope>NUCLEOTIDE SEQUENCE [LARGE SCALE GENOMIC DNA]</scope>
    <source>
        <strain evidence="11">p1A1 Lamole</strain>
    </source>
</reference>
<evidence type="ECO:0000313" key="11">
    <source>
        <dbReference type="Proteomes" id="UP000017200"/>
    </source>
</evidence>
<protein>
    <recommendedName>
        <fullName evidence="7 8">Peroxin/Ferlin domain-containing protein</fullName>
    </recommendedName>
</protein>
<name>U5H9Q9_USTV1</name>
<dbReference type="OrthoDB" id="5586090at2759"/>
<dbReference type="GO" id="GO:0012505">
    <property type="term" value="C:endomembrane system"/>
    <property type="evidence" value="ECO:0007669"/>
    <property type="project" value="UniProtKB-SubCell"/>
</dbReference>
<reference evidence="9 11" key="3">
    <citation type="journal article" date="2015" name="BMC Genomics">
        <title>Sex and parasites: genomic and transcriptomic analysis of Microbotryum lychnidis-dioicae, the biotrophic and plant-castrating anther smut fungus.</title>
        <authorList>
            <person name="Perlin M.H."/>
            <person name="Amselem J."/>
            <person name="Fontanillas E."/>
            <person name="Toh S.S."/>
            <person name="Chen Z."/>
            <person name="Goldberg J."/>
            <person name="Duplessis S."/>
            <person name="Henrissat B."/>
            <person name="Young S."/>
            <person name="Zeng Q."/>
            <person name="Aguileta G."/>
            <person name="Petit E."/>
            <person name="Badouin H."/>
            <person name="Andrews J."/>
            <person name="Razeeq D."/>
            <person name="Gabaldon T."/>
            <person name="Quesneville H."/>
            <person name="Giraud T."/>
            <person name="Hood M.E."/>
            <person name="Schultz D.J."/>
            <person name="Cuomo C.A."/>
        </authorList>
    </citation>
    <scope>NUCLEOTIDE SEQUENCE [LARGE SCALE GENOMIC DNA]</scope>
    <source>
        <strain evidence="11">p1A1 Lamole</strain>
        <strain evidence="9">P1A1 Lamole</strain>
    </source>
</reference>
<evidence type="ECO:0000256" key="2">
    <source>
        <dbReference type="ARBA" id="ARBA00022692"/>
    </source>
</evidence>
<accession>U5H9Q9</accession>
<dbReference type="GO" id="GO:0007031">
    <property type="term" value="P:peroxisome organization"/>
    <property type="evidence" value="ECO:0007669"/>
    <property type="project" value="TreeGrafter"/>
</dbReference>
<evidence type="ECO:0000256" key="1">
    <source>
        <dbReference type="ARBA" id="ARBA00004127"/>
    </source>
</evidence>
<evidence type="ECO:0000256" key="3">
    <source>
        <dbReference type="ARBA" id="ARBA00022989"/>
    </source>
</evidence>
<dbReference type="EMBL" id="GL541682">
    <property type="protein sequence ID" value="KDE05714.1"/>
    <property type="molecule type" value="Genomic_DNA"/>
</dbReference>
<dbReference type="EMBL" id="AEIJ01000384">
    <property type="status" value="NOT_ANNOTATED_CDS"/>
    <property type="molecule type" value="Genomic_DNA"/>
</dbReference>
<proteinExistence type="predicted"/>
<feature type="domain" description="Peroxin/Ferlin" evidence="7">
    <location>
        <begin position="344"/>
        <end position="427"/>
    </location>
</feature>
<gene>
    <name evidence="9" type="ORF">MVLG_03948</name>
</gene>
<sequence>MPPSPPRAMSLATLSSSSSSSATAIGASGPAISSSRHASSLLSSSVPNTEEPTPTDLLLATPPAVLKFLTLAAPVIHGLTFISHLINWEGHFFSSLLLLLAWWAVCLFGEFILRYGAPALVLAYILFTYLGSFSSRPVPGTAPNKVALTRSRYRQVPLTPAAFHSLLHSSQILANDVQSLRAELIHPLSVRLSFVPTHPGRAAPAYHTAWIVLTSYPFYLALTYFVPMRLIFLAIGSVGLLWNAPFFQTLRVTLWSSAFVRWIARIAIALITGGRGLSQELRRTRNGVGIPGLLRSKKQAKQVVVVQEKPVKVRGSGVQSAVGLTKKDVKTGAGAVDPVGSEEDVQVQFTIFENQRWWVGLDWTHALLPGERASWTDVALHPAIPPVSFVLPPGSVTYTSSPTRSDPTSRLKRTTEWKWLDTEWRVMRSSSAQANAISSSAAATNADGSIIANASSATNAHMPRSPSLSTALQSYISSTTKPEADHPSTTGEGATGEDDTPLFPALVEDYFFENNYLVDNNGWAYSDNSWEHASAKGGLGKYTRRRAWVRRAHLVERVERVGGPVASAAAAGSGAGSNSSGTALGTSGVGLRSAPVDGGVVGTRDKEGGSLRRRKSSKSLRDAAGSGAVMGEKENFGN</sequence>
<keyword evidence="11" id="KW-1185">Reference proteome</keyword>
<dbReference type="InterPro" id="IPR010482">
    <property type="entry name" value="TECPR1-like_DysF"/>
</dbReference>
<comment type="subcellular location">
    <subcellularLocation>
        <location evidence="1">Endomembrane system</location>
        <topology evidence="1">Multi-pass membrane protein</topology>
    </subcellularLocation>
</comment>
<feature type="domain" description="Peroxin/Ferlin" evidence="8">
    <location>
        <begin position="522"/>
        <end position="555"/>
    </location>
</feature>
<dbReference type="InterPro" id="IPR052646">
    <property type="entry name" value="Peroxisomal_PEX28-32"/>
</dbReference>
<evidence type="ECO:0000259" key="7">
    <source>
        <dbReference type="SMART" id="SM00693"/>
    </source>
</evidence>
<reference evidence="9" key="2">
    <citation type="submission" date="2010-11" db="EMBL/GenBank/DDBJ databases">
        <authorList>
            <consortium name="The Broad Institute Genome Sequencing Platform"/>
            <person name="Earl A."/>
            <person name="Ward D."/>
            <person name="Feldgarden M."/>
            <person name="Gevers D."/>
            <person name="Butler R."/>
            <person name="Young S.K."/>
            <person name="Zeng Q."/>
            <person name="Gargeya S."/>
            <person name="Fitzgerald M."/>
            <person name="Haas B."/>
            <person name="Abouelleil A."/>
            <person name="Alvarado L."/>
            <person name="Arachchi H.M."/>
            <person name="Berlin A."/>
            <person name="Brown A."/>
            <person name="Chapman S.B."/>
            <person name="Chen Z."/>
            <person name="Dunbar C."/>
            <person name="Freedman E."/>
            <person name="Gearin G."/>
            <person name="Gellesch M."/>
            <person name="Goldberg J."/>
            <person name="Griggs A."/>
            <person name="Gujja S."/>
            <person name="Heilman E."/>
            <person name="Heiman D."/>
            <person name="Howarth C."/>
            <person name="Larson L."/>
            <person name="Lui A."/>
            <person name="MacDonald P.J.P."/>
            <person name="Mehta T."/>
            <person name="Montmayeur A."/>
            <person name="Murphy C."/>
            <person name="Neiman D."/>
            <person name="Pearson M."/>
            <person name="Priest M."/>
            <person name="Roberts A."/>
            <person name="Saif S."/>
            <person name="Shea T."/>
            <person name="Shenoy N."/>
            <person name="Sisk P."/>
            <person name="Stolte C."/>
            <person name="Sykes S."/>
            <person name="White J."/>
            <person name="Yandava C."/>
            <person name="Wortman J."/>
            <person name="Nusbaum C."/>
            <person name="Birren B."/>
        </authorList>
    </citation>
    <scope>NUCLEOTIDE SEQUENCE</scope>
    <source>
        <strain evidence="9">P1A1 Lamole</strain>
    </source>
</reference>
<evidence type="ECO:0000313" key="10">
    <source>
        <dbReference type="EnsemblFungi" id="MVLG_03948T0"/>
    </source>
</evidence>
<feature type="transmembrane region" description="Helical" evidence="6">
    <location>
        <begin position="111"/>
        <end position="130"/>
    </location>
</feature>
<feature type="transmembrane region" description="Helical" evidence="6">
    <location>
        <begin position="88"/>
        <end position="105"/>
    </location>
</feature>
<dbReference type="OMA" id="PPFYILT"/>
<dbReference type="SMART" id="SM00694">
    <property type="entry name" value="DysFC"/>
    <property type="match status" value="1"/>
</dbReference>
<keyword evidence="4 6" id="KW-0472">Membrane</keyword>
<dbReference type="STRING" id="683840.U5H9Q9"/>
<feature type="compositionally biased region" description="Low complexity" evidence="5">
    <location>
        <begin position="10"/>
        <end position="33"/>
    </location>
</feature>
<feature type="compositionally biased region" description="Polar residues" evidence="5">
    <location>
        <begin position="466"/>
        <end position="481"/>
    </location>
</feature>
<evidence type="ECO:0000256" key="6">
    <source>
        <dbReference type="SAM" id="Phobius"/>
    </source>
</evidence>
<feature type="transmembrane region" description="Helical" evidence="6">
    <location>
        <begin position="218"/>
        <end position="242"/>
    </location>
</feature>
<organism evidence="9">
    <name type="scientific">Microbotryum lychnidis-dioicae (strain p1A1 Lamole / MvSl-1064)</name>
    <name type="common">Anther smut fungus</name>
    <dbReference type="NCBI Taxonomy" id="683840"/>
    <lineage>
        <taxon>Eukaryota</taxon>
        <taxon>Fungi</taxon>
        <taxon>Dikarya</taxon>
        <taxon>Basidiomycota</taxon>
        <taxon>Pucciniomycotina</taxon>
        <taxon>Microbotryomycetes</taxon>
        <taxon>Microbotryales</taxon>
        <taxon>Microbotryaceae</taxon>
        <taxon>Microbotryum</taxon>
    </lineage>
</organism>
<feature type="region of interest" description="Disordered" evidence="5">
    <location>
        <begin position="457"/>
        <end position="500"/>
    </location>
</feature>
<evidence type="ECO:0000259" key="8">
    <source>
        <dbReference type="SMART" id="SM00694"/>
    </source>
</evidence>
<evidence type="ECO:0000256" key="5">
    <source>
        <dbReference type="SAM" id="MobiDB-lite"/>
    </source>
</evidence>